<organism evidence="2 3">
    <name type="scientific">Caenorhabditis japonica</name>
    <dbReference type="NCBI Taxonomy" id="281687"/>
    <lineage>
        <taxon>Eukaryota</taxon>
        <taxon>Metazoa</taxon>
        <taxon>Ecdysozoa</taxon>
        <taxon>Nematoda</taxon>
        <taxon>Chromadorea</taxon>
        <taxon>Rhabditida</taxon>
        <taxon>Rhabditina</taxon>
        <taxon>Rhabditomorpha</taxon>
        <taxon>Rhabditoidea</taxon>
        <taxon>Rhabditidae</taxon>
        <taxon>Peloderinae</taxon>
        <taxon>Caenorhabditis</taxon>
    </lineage>
</organism>
<evidence type="ECO:0000256" key="1">
    <source>
        <dbReference type="SAM" id="MobiDB-lite"/>
    </source>
</evidence>
<keyword evidence="3" id="KW-1185">Reference proteome</keyword>
<accession>A0A8R1DLC6</accession>
<reference evidence="3" key="1">
    <citation type="submission" date="2010-08" db="EMBL/GenBank/DDBJ databases">
        <authorList>
            <consortium name="Caenorhabditis japonica Sequencing Consortium"/>
            <person name="Wilson R.K."/>
        </authorList>
    </citation>
    <scope>NUCLEOTIDE SEQUENCE [LARGE SCALE GENOMIC DNA]</scope>
    <source>
        <strain evidence="3">DF5081</strain>
    </source>
</reference>
<dbReference type="Proteomes" id="UP000005237">
    <property type="component" value="Unassembled WGS sequence"/>
</dbReference>
<sequence>MASIEVVKHLLSKISEGSEIEANTKALAVLDISPTIAKELKIVDELTPLRGSTLLNGAIHEILKKLEGKKERAVNGEEPMKIKRRSSSKKTLKAKRMFEKKEPKKKDSAIWRKLKRTAQ</sequence>
<evidence type="ECO:0000313" key="3">
    <source>
        <dbReference type="Proteomes" id="UP000005237"/>
    </source>
</evidence>
<feature type="compositionally biased region" description="Basic residues" evidence="1">
    <location>
        <begin position="82"/>
        <end position="95"/>
    </location>
</feature>
<feature type="compositionally biased region" description="Basic and acidic residues" evidence="1">
    <location>
        <begin position="96"/>
        <end position="110"/>
    </location>
</feature>
<feature type="region of interest" description="Disordered" evidence="1">
    <location>
        <begin position="74"/>
        <end position="119"/>
    </location>
</feature>
<dbReference type="OMA" id="KKESAIW"/>
<protein>
    <submittedName>
        <fullName evidence="2">Uncharacterized protein</fullName>
    </submittedName>
</protein>
<proteinExistence type="predicted"/>
<dbReference type="AlphaFoldDB" id="A0A8R1DLC6"/>
<dbReference type="EnsemblMetazoa" id="CJA05571.1">
    <property type="protein sequence ID" value="CJA05571.1"/>
    <property type="gene ID" value="WBGene00124775"/>
</dbReference>
<name>A0A8R1DLC6_CAEJA</name>
<evidence type="ECO:0000313" key="2">
    <source>
        <dbReference type="EnsemblMetazoa" id="CJA05571.1"/>
    </source>
</evidence>
<reference evidence="2" key="2">
    <citation type="submission" date="2022-06" db="UniProtKB">
        <authorList>
            <consortium name="EnsemblMetazoa"/>
        </authorList>
    </citation>
    <scope>IDENTIFICATION</scope>
    <source>
        <strain evidence="2">DF5081</strain>
    </source>
</reference>